<comment type="caution">
    <text evidence="2">The sequence shown here is derived from an EMBL/GenBank/DDBJ whole genome shotgun (WGS) entry which is preliminary data.</text>
</comment>
<proteinExistence type="predicted"/>
<reference evidence="2 3" key="1">
    <citation type="submission" date="2020-08" db="EMBL/GenBank/DDBJ databases">
        <title>Novel species isolated from subtropical streams in China.</title>
        <authorList>
            <person name="Lu H."/>
        </authorList>
    </citation>
    <scope>NUCLEOTIDE SEQUENCE [LARGE SCALE GENOMIC DNA]</scope>
    <source>
        <strain evidence="2 3">NL8W</strain>
    </source>
</reference>
<keyword evidence="3" id="KW-1185">Reference proteome</keyword>
<dbReference type="EMBL" id="JACOFX010000001">
    <property type="protein sequence ID" value="MBC3906097.1"/>
    <property type="molecule type" value="Genomic_DNA"/>
</dbReference>
<name>A0ABR6Z2V5_9BURK</name>
<evidence type="ECO:0000256" key="1">
    <source>
        <dbReference type="SAM" id="MobiDB-lite"/>
    </source>
</evidence>
<dbReference type="Proteomes" id="UP000646911">
    <property type="component" value="Unassembled WGS sequence"/>
</dbReference>
<organism evidence="2 3">
    <name type="scientific">Undibacterium umbellatum</name>
    <dbReference type="NCBI Taxonomy" id="2762300"/>
    <lineage>
        <taxon>Bacteria</taxon>
        <taxon>Pseudomonadati</taxon>
        <taxon>Pseudomonadota</taxon>
        <taxon>Betaproteobacteria</taxon>
        <taxon>Burkholderiales</taxon>
        <taxon>Oxalobacteraceae</taxon>
        <taxon>Undibacterium</taxon>
    </lineage>
</organism>
<feature type="region of interest" description="Disordered" evidence="1">
    <location>
        <begin position="28"/>
        <end position="61"/>
    </location>
</feature>
<gene>
    <name evidence="2" type="ORF">H8L47_00810</name>
</gene>
<evidence type="ECO:0000313" key="3">
    <source>
        <dbReference type="Proteomes" id="UP000646911"/>
    </source>
</evidence>
<sequence length="196" mass="21661">MKSIFIAIAITVTTGLMIWQLWPQADDTQTRQQTAAPSSSTSKLGPPENMRTDTWPPPFPERTDERKFVPLLPTGPEISAVQSLAATREGDPRTPPIARSQVTQEMPTAAELADPKAYQQYEARQNARLYAAYVLAADEEIPRLREAIARARDMGIAPAELAKGEEKLRRITAMQGQLINEHPELQNGTTARSGLK</sequence>
<dbReference type="RefSeq" id="WP_186951347.1">
    <property type="nucleotide sequence ID" value="NZ_JACOFX010000001.1"/>
</dbReference>
<evidence type="ECO:0000313" key="2">
    <source>
        <dbReference type="EMBL" id="MBC3906097.1"/>
    </source>
</evidence>
<accession>A0ABR6Z2V5</accession>
<protein>
    <submittedName>
        <fullName evidence="2">Uncharacterized protein</fullName>
    </submittedName>
</protein>